<evidence type="ECO:0000256" key="1">
    <source>
        <dbReference type="SAM" id="MobiDB-lite"/>
    </source>
</evidence>
<accession>A0A7D5UWR9</accession>
<keyword evidence="3" id="KW-1185">Reference proteome</keyword>
<dbReference type="RefSeq" id="XP_014540389.1">
    <property type="nucleotide sequence ID" value="XM_014684903.1"/>
</dbReference>
<sequence>MTFGKFIAVIIQNYTLLETSIGAVTWLKTFSESTPIEDPSGEHTGPPSSWPDRGVINTADREKGGVLILDDFSSSLDVDTDKLMQEIVLHEFGGYTIIMVSHRLEMTMRSTKSLSWTNGL</sequence>
<evidence type="ECO:0000313" key="2">
    <source>
        <dbReference type="EMBL" id="QLI69194.1"/>
    </source>
</evidence>
<gene>
    <name evidence="2" type="ORF">G6M90_00g052620</name>
</gene>
<evidence type="ECO:0000313" key="3">
    <source>
        <dbReference type="Proteomes" id="UP000510686"/>
    </source>
</evidence>
<proteinExistence type="predicted"/>
<reference evidence="2 3" key="1">
    <citation type="submission" date="2020-07" db="EMBL/GenBank/DDBJ databases">
        <title>Telomere length de novo assembly of all 7 chromosomes of the fungus, Metarhizium brunneum, using a novel assembly pipeline.</title>
        <authorList>
            <person name="Saud z."/>
            <person name="Kortsinoglou A."/>
            <person name="Kouvelis V.N."/>
            <person name="Butt T.M."/>
        </authorList>
    </citation>
    <scope>NUCLEOTIDE SEQUENCE [LARGE SCALE GENOMIC DNA]</scope>
    <source>
        <strain evidence="2 3">4556</strain>
    </source>
</reference>
<dbReference type="Gene3D" id="3.40.50.300">
    <property type="entry name" value="P-loop containing nucleotide triphosphate hydrolases"/>
    <property type="match status" value="1"/>
</dbReference>
<dbReference type="GeneID" id="26246751"/>
<protein>
    <submittedName>
        <fullName evidence="2">Uncharacterized protein</fullName>
    </submittedName>
</protein>
<dbReference type="Proteomes" id="UP000510686">
    <property type="component" value="Chromosome 3"/>
</dbReference>
<name>A0A7D5UWR9_9HYPO</name>
<dbReference type="KEGG" id="mbrn:26246751"/>
<dbReference type="OrthoDB" id="5096757at2759"/>
<dbReference type="AlphaFoldDB" id="A0A7D5UWR9"/>
<dbReference type="SUPFAM" id="SSF52540">
    <property type="entry name" value="P-loop containing nucleoside triphosphate hydrolases"/>
    <property type="match status" value="1"/>
</dbReference>
<organism evidence="2 3">
    <name type="scientific">Metarhizium brunneum</name>
    <dbReference type="NCBI Taxonomy" id="500148"/>
    <lineage>
        <taxon>Eukaryota</taxon>
        <taxon>Fungi</taxon>
        <taxon>Dikarya</taxon>
        <taxon>Ascomycota</taxon>
        <taxon>Pezizomycotina</taxon>
        <taxon>Sordariomycetes</taxon>
        <taxon>Hypocreomycetidae</taxon>
        <taxon>Hypocreales</taxon>
        <taxon>Clavicipitaceae</taxon>
        <taxon>Metarhizium</taxon>
    </lineage>
</organism>
<dbReference type="InterPro" id="IPR027417">
    <property type="entry name" value="P-loop_NTPase"/>
</dbReference>
<dbReference type="EMBL" id="CP058934">
    <property type="protein sequence ID" value="QLI69194.1"/>
    <property type="molecule type" value="Genomic_DNA"/>
</dbReference>
<feature type="region of interest" description="Disordered" evidence="1">
    <location>
        <begin position="34"/>
        <end position="55"/>
    </location>
</feature>